<dbReference type="Proteomes" id="UP001630127">
    <property type="component" value="Unassembled WGS sequence"/>
</dbReference>
<keyword evidence="2" id="KW-1185">Reference proteome</keyword>
<reference evidence="1 2" key="1">
    <citation type="submission" date="2024-11" db="EMBL/GenBank/DDBJ databases">
        <title>A near-complete genome assembly of Cinchona calisaya.</title>
        <authorList>
            <person name="Lian D.C."/>
            <person name="Zhao X.W."/>
            <person name="Wei L."/>
        </authorList>
    </citation>
    <scope>NUCLEOTIDE SEQUENCE [LARGE SCALE GENOMIC DNA]</scope>
    <source>
        <tissue evidence="1">Nenye</tissue>
    </source>
</reference>
<protein>
    <submittedName>
        <fullName evidence="1">Uncharacterized protein</fullName>
    </submittedName>
</protein>
<gene>
    <name evidence="1" type="ORF">ACH5RR_018704</name>
</gene>
<dbReference type="EMBL" id="JBJUIK010000008">
    <property type="protein sequence ID" value="KAL3520555.1"/>
    <property type="molecule type" value="Genomic_DNA"/>
</dbReference>
<dbReference type="AlphaFoldDB" id="A0ABD2ZQD3"/>
<name>A0ABD2ZQD3_9GENT</name>
<evidence type="ECO:0000313" key="1">
    <source>
        <dbReference type="EMBL" id="KAL3520555.1"/>
    </source>
</evidence>
<organism evidence="1 2">
    <name type="scientific">Cinchona calisaya</name>
    <dbReference type="NCBI Taxonomy" id="153742"/>
    <lineage>
        <taxon>Eukaryota</taxon>
        <taxon>Viridiplantae</taxon>
        <taxon>Streptophyta</taxon>
        <taxon>Embryophyta</taxon>
        <taxon>Tracheophyta</taxon>
        <taxon>Spermatophyta</taxon>
        <taxon>Magnoliopsida</taxon>
        <taxon>eudicotyledons</taxon>
        <taxon>Gunneridae</taxon>
        <taxon>Pentapetalae</taxon>
        <taxon>asterids</taxon>
        <taxon>lamiids</taxon>
        <taxon>Gentianales</taxon>
        <taxon>Rubiaceae</taxon>
        <taxon>Cinchonoideae</taxon>
        <taxon>Cinchoneae</taxon>
        <taxon>Cinchona</taxon>
    </lineage>
</organism>
<comment type="caution">
    <text evidence="1">The sequence shown here is derived from an EMBL/GenBank/DDBJ whole genome shotgun (WGS) entry which is preliminary data.</text>
</comment>
<accession>A0ABD2ZQD3</accession>
<proteinExistence type="predicted"/>
<evidence type="ECO:0000313" key="2">
    <source>
        <dbReference type="Proteomes" id="UP001630127"/>
    </source>
</evidence>
<sequence>MIDNTIKDCIYEQIIGPKKPSPVRTYGMGPTPKDIKTSNNMSVAQKQAFDDAVNEKVEAMRIQMSAEIDAKLCHFKEDLISHFEERIHKRNDYITTISATQII</sequence>